<reference evidence="1" key="1">
    <citation type="journal article" date="2017" name="J. Phycol.">
        <title>Analysis of chloroplast genomes and a supermatrix inform reclassification of the Rhodomelaceae (Rhodophyta).</title>
        <authorList>
            <person name="Diaz-Tapia P."/>
            <person name="Maggs C.A."/>
            <person name="West J.A."/>
            <person name="Verbruggen H."/>
        </authorList>
    </citation>
    <scope>NUCLEOTIDE SEQUENCE</scope>
    <source>
        <strain evidence="1">HV1445</strain>
    </source>
</reference>
<proteinExistence type="predicted"/>
<dbReference type="GO" id="GO:0042781">
    <property type="term" value="F:3'-tRNA processing endoribonuclease activity"/>
    <property type="evidence" value="ECO:0007669"/>
    <property type="project" value="TreeGrafter"/>
</dbReference>
<dbReference type="AlphaFoldDB" id="A0A1Z1M0B6"/>
<dbReference type="PANTHER" id="PTHR46018">
    <property type="entry name" value="ZINC PHOSPHODIESTERASE ELAC PROTEIN 1"/>
    <property type="match status" value="1"/>
</dbReference>
<organism evidence="1">
    <name type="scientific">Platysiphonia delicata</name>
    <dbReference type="NCBI Taxonomy" id="2006979"/>
    <lineage>
        <taxon>Eukaryota</taxon>
        <taxon>Rhodophyta</taxon>
        <taxon>Florideophyceae</taxon>
        <taxon>Rhodymeniophycidae</taxon>
        <taxon>Ceramiales</taxon>
        <taxon>Delesseriaceae</taxon>
        <taxon>Platysiphonia</taxon>
    </lineage>
</organism>
<dbReference type="GeneID" id="33352956"/>
<dbReference type="PANTHER" id="PTHR46018:SF2">
    <property type="entry name" value="ZINC PHOSPHODIESTERASE ELAC PROTEIN 1"/>
    <property type="match status" value="1"/>
</dbReference>
<name>A0A1Z1M0B6_9FLOR</name>
<dbReference type="EMBL" id="MF101409">
    <property type="protein sequence ID" value="ARW59507.1"/>
    <property type="molecule type" value="Genomic_DNA"/>
</dbReference>
<gene>
    <name evidence="1" type="primary">rnz</name>
</gene>
<dbReference type="SUPFAM" id="SSF56281">
    <property type="entry name" value="Metallo-hydrolase/oxidoreductase"/>
    <property type="match status" value="1"/>
</dbReference>
<dbReference type="Gene3D" id="3.60.15.10">
    <property type="entry name" value="Ribonuclease Z/Hydroxyacylglutathione hydrolase-like"/>
    <property type="match status" value="1"/>
</dbReference>
<dbReference type="RefSeq" id="YP_009391363.1">
    <property type="nucleotide sequence ID" value="NC_035258.1"/>
</dbReference>
<keyword evidence="1" id="KW-0934">Plastid</keyword>
<evidence type="ECO:0000313" key="1">
    <source>
        <dbReference type="EMBL" id="ARW59507.1"/>
    </source>
</evidence>
<dbReference type="InterPro" id="IPR036866">
    <property type="entry name" value="RibonucZ/Hydroxyglut_hydro"/>
</dbReference>
<keyword evidence="1" id="KW-0150">Chloroplast</keyword>
<geneLocation type="chloroplast" evidence="1"/>
<sequence>MQIYCLYNSIGNLKYSNTSFISKFFSFKDLWIFNCCDGCQYFMTLNKYKLNNLSKIIITDMHINNISGLIGLLSSLNLIGRTKPLHIYASKSLTNYLNLSKKYSRTNFCYVIYVHILKTGLIINHNKYRVHNFLYQFYNQLIITRLEKPGTFMPNKAKNNCLIPGPLYGNLKKGLEFIYPDGSVLSGSDFIDVNLFGFQLSFFLNCYYRRLNNEVFIGSNTIFY</sequence>
<accession>A0A1Z1M0B6</accession>
<protein>
    <submittedName>
        <fullName evidence="1">Ribonuclease Z</fullName>
    </submittedName>
</protein>